<evidence type="ECO:0000259" key="2">
    <source>
        <dbReference type="Pfam" id="PF00903"/>
    </source>
</evidence>
<reference evidence="3 4" key="1">
    <citation type="submission" date="2022-04" db="EMBL/GenBank/DDBJ databases">
        <title>Positive selection, recombination, and allopatry shape intraspecific diversity of widespread and dominant cyanobacteria.</title>
        <authorList>
            <person name="Wei J."/>
            <person name="Shu W."/>
            <person name="Hu C."/>
        </authorList>
    </citation>
    <scope>NUCLEOTIDE SEQUENCE [LARGE SCALE GENOMIC DNA]</scope>
    <source>
        <strain evidence="3 4">AS-A4</strain>
    </source>
</reference>
<name>A0ABV0KPI3_9CYAN</name>
<dbReference type="RefSeq" id="WP_190448399.1">
    <property type="nucleotide sequence ID" value="NZ_JAMPLM010000028.1"/>
</dbReference>
<feature type="domain" description="Glyoxalase/fosfomycin resistance/dioxygenase" evidence="2">
    <location>
        <begin position="14"/>
        <end position="111"/>
    </location>
</feature>
<dbReference type="SUPFAM" id="SSF54593">
    <property type="entry name" value="Glyoxalase/Bleomycin resistance protein/Dihydroxybiphenyl dioxygenase"/>
    <property type="match status" value="1"/>
</dbReference>
<comment type="caution">
    <text evidence="3">The sequence shown here is derived from an EMBL/GenBank/DDBJ whole genome shotgun (WGS) entry which is preliminary data.</text>
</comment>
<evidence type="ECO:0000313" key="4">
    <source>
        <dbReference type="Proteomes" id="UP001476950"/>
    </source>
</evidence>
<protein>
    <submittedName>
        <fullName evidence="3">VOC family protein</fullName>
    </submittedName>
</protein>
<dbReference type="InterPro" id="IPR029068">
    <property type="entry name" value="Glyas_Bleomycin-R_OHBP_Dase"/>
</dbReference>
<dbReference type="EMBL" id="JAMPLM010000028">
    <property type="protein sequence ID" value="MEP1061152.1"/>
    <property type="molecule type" value="Genomic_DNA"/>
</dbReference>
<dbReference type="Gene3D" id="3.10.180.10">
    <property type="entry name" value="2,3-Dihydroxybiphenyl 1,2-Dioxygenase, domain 1"/>
    <property type="match status" value="1"/>
</dbReference>
<proteinExistence type="predicted"/>
<evidence type="ECO:0000313" key="3">
    <source>
        <dbReference type="EMBL" id="MEP1061152.1"/>
    </source>
</evidence>
<organism evidence="3 4">
    <name type="scientific">Stenomitos frigidus AS-A4</name>
    <dbReference type="NCBI Taxonomy" id="2933935"/>
    <lineage>
        <taxon>Bacteria</taxon>
        <taxon>Bacillati</taxon>
        <taxon>Cyanobacteriota</taxon>
        <taxon>Cyanophyceae</taxon>
        <taxon>Leptolyngbyales</taxon>
        <taxon>Leptolyngbyaceae</taxon>
        <taxon>Stenomitos</taxon>
    </lineage>
</organism>
<dbReference type="InterPro" id="IPR000335">
    <property type="entry name" value="Bleomycin-R"/>
</dbReference>
<dbReference type="CDD" id="cd08349">
    <property type="entry name" value="BLMA_like"/>
    <property type="match status" value="1"/>
</dbReference>
<sequence length="129" mass="14393">MNTTSKFLSAVPVLPAVDIAATIAFYEQQLGFTTEFQYDDYAGLRRGGAQIHLWQCSDRQLAENTSCRINVSGIEALYDEYQTQNVIHPDGALTTKPWGLNEFTALDLNGNCVIFAEQPATSNRRDRTD</sequence>
<accession>A0ABV0KPI3</accession>
<keyword evidence="4" id="KW-1185">Reference proteome</keyword>
<dbReference type="Proteomes" id="UP001476950">
    <property type="component" value="Unassembled WGS sequence"/>
</dbReference>
<gene>
    <name evidence="3" type="ORF">NDI38_22225</name>
</gene>
<keyword evidence="1" id="KW-0046">Antibiotic resistance</keyword>
<dbReference type="InterPro" id="IPR004360">
    <property type="entry name" value="Glyas_Fos-R_dOase_dom"/>
</dbReference>
<evidence type="ECO:0000256" key="1">
    <source>
        <dbReference type="ARBA" id="ARBA00023251"/>
    </source>
</evidence>
<dbReference type="PRINTS" id="PR00311">
    <property type="entry name" value="BLEOMYCINRST"/>
</dbReference>
<dbReference type="Pfam" id="PF00903">
    <property type="entry name" value="Glyoxalase"/>
    <property type="match status" value="1"/>
</dbReference>